<gene>
    <name evidence="1" type="ORF">DEBURN_LOCUS6888</name>
</gene>
<organism evidence="1 2">
    <name type="scientific">Diversispora eburnea</name>
    <dbReference type="NCBI Taxonomy" id="1213867"/>
    <lineage>
        <taxon>Eukaryota</taxon>
        <taxon>Fungi</taxon>
        <taxon>Fungi incertae sedis</taxon>
        <taxon>Mucoromycota</taxon>
        <taxon>Glomeromycotina</taxon>
        <taxon>Glomeromycetes</taxon>
        <taxon>Diversisporales</taxon>
        <taxon>Diversisporaceae</taxon>
        <taxon>Diversispora</taxon>
    </lineage>
</organism>
<dbReference type="Proteomes" id="UP000789706">
    <property type="component" value="Unassembled WGS sequence"/>
</dbReference>
<dbReference type="EMBL" id="CAJVPK010000759">
    <property type="protein sequence ID" value="CAG8546615.1"/>
    <property type="molecule type" value="Genomic_DNA"/>
</dbReference>
<dbReference type="AlphaFoldDB" id="A0A9N9AYC5"/>
<proteinExistence type="predicted"/>
<evidence type="ECO:0000313" key="1">
    <source>
        <dbReference type="EMBL" id="CAG8546615.1"/>
    </source>
</evidence>
<protein>
    <submittedName>
        <fullName evidence="1">684_t:CDS:1</fullName>
    </submittedName>
</protein>
<keyword evidence="2" id="KW-1185">Reference proteome</keyword>
<reference evidence="1" key="1">
    <citation type="submission" date="2021-06" db="EMBL/GenBank/DDBJ databases">
        <authorList>
            <person name="Kallberg Y."/>
            <person name="Tangrot J."/>
            <person name="Rosling A."/>
        </authorList>
    </citation>
    <scope>NUCLEOTIDE SEQUENCE</scope>
    <source>
        <strain evidence="1">AZ414A</strain>
    </source>
</reference>
<comment type="caution">
    <text evidence="1">The sequence shown here is derived from an EMBL/GenBank/DDBJ whole genome shotgun (WGS) entry which is preliminary data.</text>
</comment>
<sequence>MKPVLQLIQEKILMDEPPYGTDTTGTARTVIKTSTITDHPVGAINTLAETKQRYVIPEDTIITSNQDAKTSNETNIARVIVISIDRSNCSRMGEVI</sequence>
<accession>A0A9N9AYC5</accession>
<evidence type="ECO:0000313" key="2">
    <source>
        <dbReference type="Proteomes" id="UP000789706"/>
    </source>
</evidence>
<name>A0A9N9AYC5_9GLOM</name>